<dbReference type="EMBL" id="JAQIBD010000001">
    <property type="protein sequence ID" value="MDM5270899.1"/>
    <property type="molecule type" value="Genomic_DNA"/>
</dbReference>
<protein>
    <submittedName>
        <fullName evidence="1">Uncharacterized protein</fullName>
    </submittedName>
</protein>
<evidence type="ECO:0000313" key="1">
    <source>
        <dbReference type="EMBL" id="MDM5270899.1"/>
    </source>
</evidence>
<sequence>MNKEQLKEELLKLARDAFERASTLKEDQRIEVYLLDGVPTVSDILEEDDTILYGPNRILCYQVYGYPYLEDEIKTWIDYARVITQPTDDMPMPEPTDIEKSIREMIDEMAKNKQVKNDEISSYEVFANLPVNLLGSIEQQIIEYWWNAKEEENAKKLAGIQIDEGLASCA</sequence>
<keyword evidence="2" id="KW-1185">Reference proteome</keyword>
<organism evidence="1 2">
    <name type="scientific">Sulfurovum zhangzhouensis</name>
    <dbReference type="NCBI Taxonomy" id="3019067"/>
    <lineage>
        <taxon>Bacteria</taxon>
        <taxon>Pseudomonadati</taxon>
        <taxon>Campylobacterota</taxon>
        <taxon>Epsilonproteobacteria</taxon>
        <taxon>Campylobacterales</taxon>
        <taxon>Sulfurovaceae</taxon>
        <taxon>Sulfurovum</taxon>
    </lineage>
</organism>
<dbReference type="RefSeq" id="WP_289412175.1">
    <property type="nucleotide sequence ID" value="NZ_JAQIBD010000001.1"/>
</dbReference>
<name>A0ABT7QVN5_9BACT</name>
<comment type="caution">
    <text evidence="1">The sequence shown here is derived from an EMBL/GenBank/DDBJ whole genome shotgun (WGS) entry which is preliminary data.</text>
</comment>
<proteinExistence type="predicted"/>
<reference evidence="1" key="1">
    <citation type="submission" date="2023-01" db="EMBL/GenBank/DDBJ databases">
        <title>Sulfurovum sp. zt1-1 genome assembly.</title>
        <authorList>
            <person name="Wang J."/>
        </authorList>
    </citation>
    <scope>NUCLEOTIDE SEQUENCE</scope>
    <source>
        <strain evidence="1">Zt1-1</strain>
    </source>
</reference>
<evidence type="ECO:0000313" key="2">
    <source>
        <dbReference type="Proteomes" id="UP001169069"/>
    </source>
</evidence>
<gene>
    <name evidence="1" type="ORF">PGH07_01760</name>
</gene>
<dbReference type="Proteomes" id="UP001169069">
    <property type="component" value="Unassembled WGS sequence"/>
</dbReference>
<accession>A0ABT7QVN5</accession>